<sequence length="142" mass="16144">MIRMKPRYSGFALALFCLGVFGQAEATTESYKPLSFYELPRFLDSPAKAEKIRLYGWLGTYGNKGERRVYLFPSKESMRYYQVLDTLCIEVSESQFQDLKAEYNGEFVSVTGAVAKPQSEAQCSGIAVMAKADYFWQPPSRK</sequence>
<dbReference type="AlphaFoldDB" id="A0A3N1P9A7"/>
<dbReference type="EMBL" id="RJUL01000003">
    <property type="protein sequence ID" value="ROQ28584.1"/>
    <property type="molecule type" value="Genomic_DNA"/>
</dbReference>
<accession>A0A3N1P9A7</accession>
<evidence type="ECO:0000313" key="3">
    <source>
        <dbReference type="Proteomes" id="UP000268033"/>
    </source>
</evidence>
<organism evidence="2 3">
    <name type="scientific">Gallaecimonas pentaromativorans</name>
    <dbReference type="NCBI Taxonomy" id="584787"/>
    <lineage>
        <taxon>Bacteria</taxon>
        <taxon>Pseudomonadati</taxon>
        <taxon>Pseudomonadota</taxon>
        <taxon>Gammaproteobacteria</taxon>
        <taxon>Enterobacterales</taxon>
        <taxon>Gallaecimonadaceae</taxon>
        <taxon>Gallaecimonas</taxon>
    </lineage>
</organism>
<feature type="chain" id="PRO_5018281711" evidence="1">
    <location>
        <begin position="27"/>
        <end position="142"/>
    </location>
</feature>
<evidence type="ECO:0000256" key="1">
    <source>
        <dbReference type="SAM" id="SignalP"/>
    </source>
</evidence>
<reference evidence="2 3" key="1">
    <citation type="submission" date="2018-11" db="EMBL/GenBank/DDBJ databases">
        <title>Genomic Encyclopedia of Type Strains, Phase IV (KMG-IV): sequencing the most valuable type-strain genomes for metagenomic binning, comparative biology and taxonomic classification.</title>
        <authorList>
            <person name="Goeker M."/>
        </authorList>
    </citation>
    <scope>NUCLEOTIDE SEQUENCE [LARGE SCALE GENOMIC DNA]</scope>
    <source>
        <strain evidence="2 3">DSM 21945</strain>
    </source>
</reference>
<evidence type="ECO:0000313" key="2">
    <source>
        <dbReference type="EMBL" id="ROQ28584.1"/>
    </source>
</evidence>
<dbReference type="STRING" id="584787.GCA_001247655_00250"/>
<feature type="signal peptide" evidence="1">
    <location>
        <begin position="1"/>
        <end position="26"/>
    </location>
</feature>
<name>A0A3N1P9A7_9GAMM</name>
<gene>
    <name evidence="2" type="ORF">EDC28_103177</name>
</gene>
<comment type="caution">
    <text evidence="2">The sequence shown here is derived from an EMBL/GenBank/DDBJ whole genome shotgun (WGS) entry which is preliminary data.</text>
</comment>
<proteinExistence type="predicted"/>
<keyword evidence="1" id="KW-0732">Signal</keyword>
<protein>
    <submittedName>
        <fullName evidence="2">Uncharacterized protein</fullName>
    </submittedName>
</protein>
<dbReference type="Proteomes" id="UP000268033">
    <property type="component" value="Unassembled WGS sequence"/>
</dbReference>
<keyword evidence="3" id="KW-1185">Reference proteome</keyword>